<comment type="caution">
    <text evidence="2">The sequence shown here is derived from an EMBL/GenBank/DDBJ whole genome shotgun (WGS) entry which is preliminary data.</text>
</comment>
<dbReference type="Pfam" id="PF04994">
    <property type="entry name" value="TfoX_C"/>
    <property type="match status" value="1"/>
</dbReference>
<dbReference type="Proteomes" id="UP000309450">
    <property type="component" value="Unassembled WGS sequence"/>
</dbReference>
<dbReference type="InterPro" id="IPR007077">
    <property type="entry name" value="TfoX_C"/>
</dbReference>
<dbReference type="AlphaFoldDB" id="A0A4S3MLD3"/>
<accession>A0A4S3MLD3</accession>
<sequence>MSTPISSIRNLGPATEAAFARAGIHSAEEVRAMGADAAYLALMRAGTQPHFIGYYVLVMGLQGRPWNDCQGDEKKALRARFDALKAEAAPGPASRLDAELDALGVIPRRS</sequence>
<evidence type="ECO:0000259" key="1">
    <source>
        <dbReference type="Pfam" id="PF04994"/>
    </source>
</evidence>
<dbReference type="EMBL" id="SSND01000003">
    <property type="protein sequence ID" value="THD82976.1"/>
    <property type="molecule type" value="Genomic_DNA"/>
</dbReference>
<dbReference type="OrthoDB" id="7861542at2"/>
<evidence type="ECO:0000313" key="3">
    <source>
        <dbReference type="Proteomes" id="UP000309450"/>
    </source>
</evidence>
<proteinExistence type="predicted"/>
<dbReference type="Gene3D" id="1.10.150.20">
    <property type="entry name" value="5' to 3' exonuclease, C-terminal subdomain"/>
    <property type="match status" value="1"/>
</dbReference>
<name>A0A4S3MLD3_9RHOB</name>
<protein>
    <submittedName>
        <fullName evidence="2">Competence protein TfoX</fullName>
    </submittedName>
</protein>
<organism evidence="2 3">
    <name type="scientific">Aliigemmobacter aestuarii</name>
    <dbReference type="NCBI Taxonomy" id="1445661"/>
    <lineage>
        <taxon>Bacteria</taxon>
        <taxon>Pseudomonadati</taxon>
        <taxon>Pseudomonadota</taxon>
        <taxon>Alphaproteobacteria</taxon>
        <taxon>Rhodobacterales</taxon>
        <taxon>Paracoccaceae</taxon>
        <taxon>Aliigemmobacter</taxon>
    </lineage>
</organism>
<reference evidence="2 3" key="1">
    <citation type="submission" date="2019-04" db="EMBL/GenBank/DDBJ databases">
        <title>Draft genome sequence of Gemmobacter aestuarii sp. nov.</title>
        <authorList>
            <person name="Hameed A."/>
            <person name="Lin S.-Y."/>
            <person name="Shahina M."/>
            <person name="Lai W.-A."/>
            <person name="Young C.-C."/>
        </authorList>
    </citation>
    <scope>NUCLEOTIDE SEQUENCE [LARGE SCALE GENOMIC DNA]</scope>
    <source>
        <strain evidence="2 3">CC-PW-75</strain>
    </source>
</reference>
<gene>
    <name evidence="2" type="ORF">E7811_12580</name>
</gene>
<dbReference type="RefSeq" id="WP_136395003.1">
    <property type="nucleotide sequence ID" value="NZ_SSND01000003.1"/>
</dbReference>
<feature type="domain" description="TfoX C-terminal" evidence="1">
    <location>
        <begin position="3"/>
        <end position="79"/>
    </location>
</feature>
<keyword evidence="3" id="KW-1185">Reference proteome</keyword>
<evidence type="ECO:0000313" key="2">
    <source>
        <dbReference type="EMBL" id="THD82976.1"/>
    </source>
</evidence>